<dbReference type="Pfam" id="PF16172">
    <property type="entry name" value="DOCK_N"/>
    <property type="match status" value="1"/>
</dbReference>
<reference evidence="5 6" key="1">
    <citation type="journal article" date="2013" name="Curr. Biol.">
        <title>The Genome of the Foraminiferan Reticulomyxa filosa.</title>
        <authorList>
            <person name="Glockner G."/>
            <person name="Hulsmann N."/>
            <person name="Schleicher M."/>
            <person name="Noegel A.A."/>
            <person name="Eichinger L."/>
            <person name="Gallinger C."/>
            <person name="Pawlowski J."/>
            <person name="Sierra R."/>
            <person name="Euteneuer U."/>
            <person name="Pillet L."/>
            <person name="Moustafa A."/>
            <person name="Platzer M."/>
            <person name="Groth M."/>
            <person name="Szafranski K."/>
            <person name="Schliwa M."/>
        </authorList>
    </citation>
    <scope>NUCLEOTIDE SEQUENCE [LARGE SCALE GENOMIC DNA]</scope>
</reference>
<feature type="domain" description="C2 DOCK-type" evidence="4">
    <location>
        <begin position="348"/>
        <end position="515"/>
    </location>
</feature>
<dbReference type="GO" id="GO:0007264">
    <property type="term" value="P:small GTPase-mediated signal transduction"/>
    <property type="evidence" value="ECO:0007669"/>
    <property type="project" value="InterPro"/>
</dbReference>
<dbReference type="EMBL" id="ASPP01044484">
    <property type="protein sequence ID" value="ETN99248.1"/>
    <property type="molecule type" value="Genomic_DNA"/>
</dbReference>
<evidence type="ECO:0000259" key="4">
    <source>
        <dbReference type="PROSITE" id="PS51650"/>
    </source>
</evidence>
<dbReference type="InterPro" id="IPR026791">
    <property type="entry name" value="DOCK"/>
</dbReference>
<dbReference type="PANTHER" id="PTHR45653">
    <property type="entry name" value="DEDICATOR OF CYTOKINESIS"/>
    <property type="match status" value="1"/>
</dbReference>
<protein>
    <submittedName>
        <fullName evidence="5">SH3 domain-containing protein</fullName>
    </submittedName>
</protein>
<dbReference type="InterPro" id="IPR027007">
    <property type="entry name" value="C2_DOCK-type_domain"/>
</dbReference>
<dbReference type="GO" id="GO:0031267">
    <property type="term" value="F:small GTPase binding"/>
    <property type="evidence" value="ECO:0007669"/>
    <property type="project" value="TreeGrafter"/>
</dbReference>
<dbReference type="GO" id="GO:0005737">
    <property type="term" value="C:cytoplasm"/>
    <property type="evidence" value="ECO:0007669"/>
    <property type="project" value="UniProtKB-SubCell"/>
</dbReference>
<accession>X6LCH4</accession>
<dbReference type="PROSITE" id="PS51650">
    <property type="entry name" value="C2_DOCK"/>
    <property type="match status" value="1"/>
</dbReference>
<evidence type="ECO:0000256" key="3">
    <source>
        <dbReference type="PROSITE-ProRule" id="PRU00983"/>
    </source>
</evidence>
<keyword evidence="6" id="KW-1185">Reference proteome</keyword>
<comment type="similarity">
    <text evidence="3">Belongs to the DOCK family.</text>
</comment>
<keyword evidence="2" id="KW-0963">Cytoplasm</keyword>
<dbReference type="InterPro" id="IPR032376">
    <property type="entry name" value="DOCK_N"/>
</dbReference>
<dbReference type="Proteomes" id="UP000023152">
    <property type="component" value="Unassembled WGS sequence"/>
</dbReference>
<dbReference type="OrthoDB" id="18896at2759"/>
<evidence type="ECO:0000313" key="6">
    <source>
        <dbReference type="Proteomes" id="UP000023152"/>
    </source>
</evidence>
<organism evidence="5 6">
    <name type="scientific">Reticulomyxa filosa</name>
    <dbReference type="NCBI Taxonomy" id="46433"/>
    <lineage>
        <taxon>Eukaryota</taxon>
        <taxon>Sar</taxon>
        <taxon>Rhizaria</taxon>
        <taxon>Retaria</taxon>
        <taxon>Foraminifera</taxon>
        <taxon>Monothalamids</taxon>
        <taxon>Reticulomyxidae</taxon>
        <taxon>Reticulomyxa</taxon>
    </lineage>
</organism>
<dbReference type="Pfam" id="PF14429">
    <property type="entry name" value="DOCK-C2"/>
    <property type="match status" value="1"/>
</dbReference>
<dbReference type="PANTHER" id="PTHR45653:SF10">
    <property type="entry name" value="MYOBLAST CITY, ISOFORM B"/>
    <property type="match status" value="1"/>
</dbReference>
<dbReference type="InterPro" id="IPR035892">
    <property type="entry name" value="C2_domain_sf"/>
</dbReference>
<dbReference type="GO" id="GO:0005886">
    <property type="term" value="C:plasma membrane"/>
    <property type="evidence" value="ECO:0007669"/>
    <property type="project" value="TreeGrafter"/>
</dbReference>
<sequence length="992" mass="114191">MATFSGVKSRKQLTMLGIDSETKLAEENPETVLQKDVGVFIPKELEDAEIETFTIEKLLSFHGENKIIAITNSSSFNDDEKGEHLGRGDEPIYQLVFDIKHCIFTARNNTTLLFSIFDDSRKIFLTLNFFFFYVRSNFDHNHCKKKKKKKGKGQKKILFFKNNNRATLRWVCREEYCLTLTEKNFPTVGGPEDCKVLFRDLRQEDLDKDLYIVCKIYRLGPMEAPDIKTKKKKTTVKDVIRPYGVTVIPLREKVGKLLQSIGTEVDYEPSTAQIWCPKEEGYFVQLPFDLIEKKKNAPCAVALMSIGIAHSLTLYQGQHEELQKSYASYAKLTHVQTLEVNPQTHSERHELYVTVLDVHVSQRNKRSACNIMCKVSLRDEHYEPIAGAVMMGRGGMAHPESEHESPVYYHTNDPTISQTYVITVPSELKDMEKCHLFISLWHTPTSLNKMDERGFAFLPLFDSKLRQMKANKVYSLDVYRIDGKRSIHYLDNYSSLKTEGKQIQIQWRLCSTKILPDNDVHTFMTWEHQDTKTLAFAIQRVQRKPFGDLMQVLDEFMKVVFRIMSTLQRDPAMVEQSFFALVGILGEVNKGVNIRFKTRIEEWIQYRFEHPGIWKVLADQLLKLLKWIASDDAKKADGKDASPDLVRQGAEIARQLTKAMRGIQYLFLLMKRSVDLEIQKDKEAKMRIQMEYDNRMNTIFECLNRVMGLTEPRTVPGVQSFAMKGFLHLFACLTTQNSQDFTKRTVRFVEAAQNTGVVNSVEKLLLILRVLENPKFQRKDIVELFLPCVAKQLVFHMSQSIDEQIACAITIDKCVPYLDPKRPRVLRSLERNAVRVVYDGKGCEPRDELFQQFTHLLLLFFSLLDNVRKVDISELANAQRIFGKPLEKNPSQWPRGLAAPNVDLIAPDQILIHRSFLVTIAELSRLLTGSNAKPETFSKPSDRVDRVIQQERKARELGTGLSDCDNAIQWIDKVLKCCTNLLKASLFQSRGC</sequence>
<name>X6LCH4_RETFI</name>
<dbReference type="Gene3D" id="2.60.40.150">
    <property type="entry name" value="C2 domain"/>
    <property type="match status" value="1"/>
</dbReference>
<dbReference type="GO" id="GO:0005085">
    <property type="term" value="F:guanyl-nucleotide exchange factor activity"/>
    <property type="evidence" value="ECO:0007669"/>
    <property type="project" value="InterPro"/>
</dbReference>
<evidence type="ECO:0000313" key="5">
    <source>
        <dbReference type="EMBL" id="ETN99248.1"/>
    </source>
</evidence>
<dbReference type="AlphaFoldDB" id="X6LCH4"/>
<evidence type="ECO:0000256" key="1">
    <source>
        <dbReference type="ARBA" id="ARBA00004496"/>
    </source>
</evidence>
<dbReference type="Pfam" id="PF23554">
    <property type="entry name" value="TPR_DOCK"/>
    <property type="match status" value="1"/>
</dbReference>
<comment type="subcellular location">
    <subcellularLocation>
        <location evidence="1">Cytoplasm</location>
    </subcellularLocation>
</comment>
<gene>
    <name evidence="5" type="ORF">RFI_38230</name>
</gene>
<comment type="caution">
    <text evidence="5">The sequence shown here is derived from an EMBL/GenBank/DDBJ whole genome shotgun (WGS) entry which is preliminary data.</text>
</comment>
<dbReference type="InterPro" id="IPR056372">
    <property type="entry name" value="TPR_DOCK"/>
</dbReference>
<evidence type="ECO:0000256" key="2">
    <source>
        <dbReference type="ARBA" id="ARBA00022490"/>
    </source>
</evidence>
<proteinExistence type="inferred from homology"/>